<organism evidence="20 21">
    <name type="scientific">Lysinibacillus antri</name>
    <dbReference type="NCBI Taxonomy" id="2498145"/>
    <lineage>
        <taxon>Bacteria</taxon>
        <taxon>Bacillati</taxon>
        <taxon>Bacillota</taxon>
        <taxon>Bacilli</taxon>
        <taxon>Bacillales</taxon>
        <taxon>Bacillaceae</taxon>
        <taxon>Lysinibacillus</taxon>
    </lineage>
</organism>
<evidence type="ECO:0000256" key="13">
    <source>
        <dbReference type="ARBA" id="ARBA00022777"/>
    </source>
</evidence>
<evidence type="ECO:0000256" key="17">
    <source>
        <dbReference type="ARBA" id="ARBA00030571"/>
    </source>
</evidence>
<dbReference type="UniPathway" id="UPA00148">
    <property type="reaction ID" value="UER00236"/>
</dbReference>
<dbReference type="PANTHER" id="PTHR34848">
    <property type="match status" value="1"/>
</dbReference>
<evidence type="ECO:0000256" key="10">
    <source>
        <dbReference type="ARBA" id="ARBA00022573"/>
    </source>
</evidence>
<evidence type="ECO:0000256" key="16">
    <source>
        <dbReference type="ARBA" id="ARBA00029570"/>
    </source>
</evidence>
<evidence type="ECO:0000256" key="7">
    <source>
        <dbReference type="ARBA" id="ARBA00007490"/>
    </source>
</evidence>
<dbReference type="GO" id="GO:0005524">
    <property type="term" value="F:ATP binding"/>
    <property type="evidence" value="ECO:0007669"/>
    <property type="project" value="UniProtKB-KW"/>
</dbReference>
<evidence type="ECO:0000256" key="8">
    <source>
        <dbReference type="ARBA" id="ARBA00012016"/>
    </source>
</evidence>
<comment type="catalytic activity">
    <reaction evidence="1">
        <text>adenosylcob(III)inamide + ATP = adenosylcob(III)inamide phosphate + ADP + H(+)</text>
        <dbReference type="Rhea" id="RHEA:15769"/>
        <dbReference type="ChEBI" id="CHEBI:2480"/>
        <dbReference type="ChEBI" id="CHEBI:15378"/>
        <dbReference type="ChEBI" id="CHEBI:30616"/>
        <dbReference type="ChEBI" id="CHEBI:58502"/>
        <dbReference type="ChEBI" id="CHEBI:456216"/>
        <dbReference type="EC" id="2.7.1.156"/>
    </reaction>
</comment>
<keyword evidence="14" id="KW-0067">ATP-binding</keyword>
<comment type="catalytic activity">
    <reaction evidence="3">
        <text>adenosylcob(III)inamide + GTP = adenosylcob(III)inamide phosphate + GDP + H(+)</text>
        <dbReference type="Rhea" id="RHEA:15765"/>
        <dbReference type="ChEBI" id="CHEBI:2480"/>
        <dbReference type="ChEBI" id="CHEBI:15378"/>
        <dbReference type="ChEBI" id="CHEBI:37565"/>
        <dbReference type="ChEBI" id="CHEBI:58189"/>
        <dbReference type="ChEBI" id="CHEBI:58502"/>
        <dbReference type="EC" id="2.7.1.156"/>
    </reaction>
</comment>
<evidence type="ECO:0000313" key="20">
    <source>
        <dbReference type="EMBL" id="RUL57013.1"/>
    </source>
</evidence>
<comment type="function">
    <text evidence="4">Catalyzes ATP-dependent phosphorylation of adenosylcobinamide and addition of GMP to adenosylcobinamide phosphate.</text>
</comment>
<keyword evidence="15 19" id="KW-0342">GTP-binding</keyword>
<dbReference type="Gene3D" id="3.40.50.300">
    <property type="entry name" value="P-loop containing nucleotide triphosphate hydrolases"/>
    <property type="match status" value="1"/>
</dbReference>
<evidence type="ECO:0000256" key="15">
    <source>
        <dbReference type="ARBA" id="ARBA00023134"/>
    </source>
</evidence>
<dbReference type="PIRSF" id="PIRSF006135">
    <property type="entry name" value="CobU"/>
    <property type="match status" value="1"/>
</dbReference>
<dbReference type="RefSeq" id="WP_126657128.1">
    <property type="nucleotide sequence ID" value="NZ_RYYR01000001.1"/>
</dbReference>
<dbReference type="AlphaFoldDB" id="A0A432LIX6"/>
<keyword evidence="12 19" id="KW-0547">Nucleotide-binding</keyword>
<feature type="binding site" evidence="19">
    <location>
        <begin position="9"/>
        <end position="16"/>
    </location>
    <ligand>
        <name>GTP</name>
        <dbReference type="ChEBI" id="CHEBI:37565"/>
    </ligand>
</feature>
<dbReference type="PANTHER" id="PTHR34848:SF1">
    <property type="entry name" value="BIFUNCTIONAL ADENOSYLCOBALAMIN BIOSYNTHESIS PROTEIN COBU"/>
    <property type="match status" value="1"/>
</dbReference>
<dbReference type="InterPro" id="IPR003203">
    <property type="entry name" value="CobU/CobP"/>
</dbReference>
<evidence type="ECO:0000256" key="1">
    <source>
        <dbReference type="ARBA" id="ARBA00000312"/>
    </source>
</evidence>
<dbReference type="CDD" id="cd00544">
    <property type="entry name" value="CobU"/>
    <property type="match status" value="1"/>
</dbReference>
<evidence type="ECO:0000256" key="19">
    <source>
        <dbReference type="PIRSR" id="PIRSR006135-2"/>
    </source>
</evidence>
<evidence type="ECO:0000256" key="18">
    <source>
        <dbReference type="PIRSR" id="PIRSR006135-1"/>
    </source>
</evidence>
<comment type="pathway">
    <text evidence="5">Cofactor biosynthesis; adenosylcobalamin biosynthesis; adenosylcobalamin from cob(II)yrinate a,c-diamide: step 6/7.</text>
</comment>
<name>A0A432LIX6_9BACI</name>
<keyword evidence="11 20" id="KW-0808">Transferase</keyword>
<gene>
    <name evidence="20" type="ORF">EK386_00925</name>
</gene>
<comment type="catalytic activity">
    <reaction evidence="2">
        <text>adenosylcob(III)inamide phosphate + GTP + H(+) = adenosylcob(III)inamide-GDP + diphosphate</text>
        <dbReference type="Rhea" id="RHEA:22712"/>
        <dbReference type="ChEBI" id="CHEBI:15378"/>
        <dbReference type="ChEBI" id="CHEBI:33019"/>
        <dbReference type="ChEBI" id="CHEBI:37565"/>
        <dbReference type="ChEBI" id="CHEBI:58502"/>
        <dbReference type="ChEBI" id="CHEBI:60487"/>
        <dbReference type="EC" id="2.7.7.62"/>
    </reaction>
</comment>
<keyword evidence="20" id="KW-0548">Nucleotidyltransferase</keyword>
<protein>
    <recommendedName>
        <fullName evidence="16">Adenosylcobinamide kinase</fullName>
        <ecNumber evidence="8">2.7.1.156</ecNumber>
        <ecNumber evidence="9">2.7.7.62</ecNumber>
    </recommendedName>
    <alternativeName>
        <fullName evidence="17">Adenosylcobinamide-phosphate guanylyltransferase</fullName>
    </alternativeName>
</protein>
<evidence type="ECO:0000256" key="11">
    <source>
        <dbReference type="ARBA" id="ARBA00022679"/>
    </source>
</evidence>
<keyword evidence="13 20" id="KW-0418">Kinase</keyword>
<reference evidence="20 21" key="1">
    <citation type="submission" date="2018-12" db="EMBL/GenBank/DDBJ databases">
        <title>Lysinibacillus antri sp. nov., isolated from a cave soil.</title>
        <authorList>
            <person name="Narsing Rao M.P."/>
            <person name="Zhang H."/>
            <person name="Dong Z.-Y."/>
            <person name="Niu X.-K."/>
            <person name="Zhang K."/>
            <person name="Fang B.-Z."/>
            <person name="Kang Y.-Q."/>
            <person name="Xiao M."/>
            <person name="Li W.-J."/>
        </authorList>
    </citation>
    <scope>NUCLEOTIDE SEQUENCE [LARGE SCALE GENOMIC DNA]</scope>
    <source>
        <strain evidence="20 21">SYSU K30002</strain>
    </source>
</reference>
<evidence type="ECO:0000313" key="21">
    <source>
        <dbReference type="Proteomes" id="UP000287910"/>
    </source>
</evidence>
<evidence type="ECO:0000256" key="4">
    <source>
        <dbReference type="ARBA" id="ARBA00003889"/>
    </source>
</evidence>
<comment type="caution">
    <text evidence="20">The sequence shown here is derived from an EMBL/GenBank/DDBJ whole genome shotgun (WGS) entry which is preliminary data.</text>
</comment>
<keyword evidence="21" id="KW-1185">Reference proteome</keyword>
<accession>A0A432LIX6</accession>
<comment type="pathway">
    <text evidence="6">Cofactor biosynthesis; adenosylcobalamin biosynthesis; adenosylcobalamin from cob(II)yrinate a,c-diamide: step 5/7.</text>
</comment>
<dbReference type="GO" id="GO:0043752">
    <property type="term" value="F:adenosylcobinamide kinase activity"/>
    <property type="evidence" value="ECO:0007669"/>
    <property type="project" value="UniProtKB-EC"/>
</dbReference>
<dbReference type="SUPFAM" id="SSF52540">
    <property type="entry name" value="P-loop containing nucleoside triphosphate hydrolases"/>
    <property type="match status" value="1"/>
</dbReference>
<evidence type="ECO:0000256" key="6">
    <source>
        <dbReference type="ARBA" id="ARBA00005159"/>
    </source>
</evidence>
<feature type="binding site" evidence="19">
    <location>
        <begin position="38"/>
        <end position="40"/>
    </location>
    <ligand>
        <name>GTP</name>
        <dbReference type="ChEBI" id="CHEBI:37565"/>
    </ligand>
</feature>
<keyword evidence="10" id="KW-0169">Cobalamin biosynthesis</keyword>
<dbReference type="Pfam" id="PF02283">
    <property type="entry name" value="CobU"/>
    <property type="match status" value="1"/>
</dbReference>
<evidence type="ECO:0000256" key="12">
    <source>
        <dbReference type="ARBA" id="ARBA00022741"/>
    </source>
</evidence>
<dbReference type="EC" id="2.7.7.62" evidence="9"/>
<evidence type="ECO:0000256" key="14">
    <source>
        <dbReference type="ARBA" id="ARBA00022840"/>
    </source>
</evidence>
<evidence type="ECO:0000256" key="2">
    <source>
        <dbReference type="ARBA" id="ARBA00000711"/>
    </source>
</evidence>
<evidence type="ECO:0000256" key="3">
    <source>
        <dbReference type="ARBA" id="ARBA00001522"/>
    </source>
</evidence>
<feature type="active site" description="GMP-histidine intermediate" evidence="18">
    <location>
        <position position="54"/>
    </location>
</feature>
<proteinExistence type="inferred from homology"/>
<sequence>MGKVVFITGGVRSGKSAFAERYAIEHMSSTRNSLVYIASGVAFDQEMEQRIQRHQQDRLSSPYQWKTIEVRDDFHPQLMTFTEMDIVLWDCITTWLNNVLFKTEKLHDEERLSRINTYIMELKTYIKRWKENKVIIMIVSNEVLDEPSSNYVEVNLYRKLLGELHQWIVAMCDEAYEMDYRILKRWK</sequence>
<feature type="binding site" evidence="19">
    <location>
        <position position="69"/>
    </location>
    <ligand>
        <name>GTP</name>
        <dbReference type="ChEBI" id="CHEBI:37565"/>
    </ligand>
</feature>
<dbReference type="Proteomes" id="UP000287910">
    <property type="component" value="Unassembled WGS sequence"/>
</dbReference>
<feature type="binding site" evidence="19">
    <location>
        <position position="90"/>
    </location>
    <ligand>
        <name>GTP</name>
        <dbReference type="ChEBI" id="CHEBI:37565"/>
    </ligand>
</feature>
<comment type="similarity">
    <text evidence="7">Belongs to the CobU/CobP family.</text>
</comment>
<dbReference type="InterPro" id="IPR027417">
    <property type="entry name" value="P-loop_NTPase"/>
</dbReference>
<dbReference type="GO" id="GO:0009236">
    <property type="term" value="P:cobalamin biosynthetic process"/>
    <property type="evidence" value="ECO:0007669"/>
    <property type="project" value="UniProtKB-UniPathway"/>
</dbReference>
<dbReference type="GO" id="GO:0008820">
    <property type="term" value="F:cobinamide phosphate guanylyltransferase activity"/>
    <property type="evidence" value="ECO:0007669"/>
    <property type="project" value="UniProtKB-EC"/>
</dbReference>
<evidence type="ECO:0000256" key="9">
    <source>
        <dbReference type="ARBA" id="ARBA00012523"/>
    </source>
</evidence>
<dbReference type="GO" id="GO:0005525">
    <property type="term" value="F:GTP binding"/>
    <property type="evidence" value="ECO:0007669"/>
    <property type="project" value="UniProtKB-KW"/>
</dbReference>
<evidence type="ECO:0000256" key="5">
    <source>
        <dbReference type="ARBA" id="ARBA00004692"/>
    </source>
</evidence>
<dbReference type="EC" id="2.7.1.156" evidence="8"/>
<dbReference type="EMBL" id="RYYR01000001">
    <property type="protein sequence ID" value="RUL57013.1"/>
    <property type="molecule type" value="Genomic_DNA"/>
</dbReference>